<evidence type="ECO:0000256" key="9">
    <source>
        <dbReference type="ARBA" id="ARBA00033728"/>
    </source>
</evidence>
<dbReference type="GeneID" id="90075342"/>
<sequence>MRQRANSTQIRLANQPPIHIQLVNNAGDASSDSVGEGQDIATVTSPLSPSGQPWARNLYIGDCTLVRGSGAYRYAVWTITIETSAGSKYTIYKRYSDFVNLRELLIRYFPRNKPEVPDLPQKRFFNNLDNDFLQKRRMGLEYFLSSVMLNPVFSRSAIIKEFVLAK</sequence>
<evidence type="ECO:0000256" key="7">
    <source>
        <dbReference type="ARBA" id="ARBA00022753"/>
    </source>
</evidence>
<protein>
    <recommendedName>
        <fullName evidence="10">Endosomal/vacuolar adapter protein YPT35</fullName>
    </recommendedName>
    <alternativeName>
        <fullName evidence="11">PX domain-containing protein YPT35</fullName>
    </alternativeName>
    <alternativeName>
        <fullName evidence="5">Sorting nexin MVP1</fullName>
    </alternativeName>
</protein>
<name>A0AAV5QS09_9ASCO</name>
<evidence type="ECO:0000256" key="10">
    <source>
        <dbReference type="ARBA" id="ARBA00033774"/>
    </source>
</evidence>
<dbReference type="EMBL" id="BTFZ01000011">
    <property type="protein sequence ID" value="GMM37367.1"/>
    <property type="molecule type" value="Genomic_DNA"/>
</dbReference>
<dbReference type="Pfam" id="PF00787">
    <property type="entry name" value="PX"/>
    <property type="match status" value="1"/>
</dbReference>
<evidence type="ECO:0000256" key="4">
    <source>
        <dbReference type="ARBA" id="ARBA00007426"/>
    </source>
</evidence>
<dbReference type="CDD" id="cd07280">
    <property type="entry name" value="PX_YPT35"/>
    <property type="match status" value="1"/>
</dbReference>
<evidence type="ECO:0000256" key="11">
    <source>
        <dbReference type="ARBA" id="ARBA00033785"/>
    </source>
</evidence>
<evidence type="ECO:0000256" key="3">
    <source>
        <dbReference type="ARBA" id="ARBA00004481"/>
    </source>
</evidence>
<dbReference type="InterPro" id="IPR036871">
    <property type="entry name" value="PX_dom_sf"/>
</dbReference>
<keyword evidence="14" id="KW-1185">Reference proteome</keyword>
<dbReference type="GO" id="GO:0032266">
    <property type="term" value="F:phosphatidylinositol-3-phosphate binding"/>
    <property type="evidence" value="ECO:0007669"/>
    <property type="project" value="InterPro"/>
</dbReference>
<dbReference type="GO" id="GO:0034498">
    <property type="term" value="P:early endosome to Golgi transport"/>
    <property type="evidence" value="ECO:0007669"/>
    <property type="project" value="TreeGrafter"/>
</dbReference>
<evidence type="ECO:0000256" key="8">
    <source>
        <dbReference type="ARBA" id="ARBA00023136"/>
    </source>
</evidence>
<evidence type="ECO:0000256" key="6">
    <source>
        <dbReference type="ARBA" id="ARBA00022554"/>
    </source>
</evidence>
<evidence type="ECO:0000256" key="5">
    <source>
        <dbReference type="ARBA" id="ARBA00014268"/>
    </source>
</evidence>
<dbReference type="AlphaFoldDB" id="A0AAV5QS09"/>
<accession>A0AAV5QS09</accession>
<keyword evidence="7" id="KW-0967">Endosome</keyword>
<dbReference type="PROSITE" id="PS50195">
    <property type="entry name" value="PX"/>
    <property type="match status" value="1"/>
</dbReference>
<dbReference type="GO" id="GO:0006886">
    <property type="term" value="P:intracellular protein transport"/>
    <property type="evidence" value="ECO:0007669"/>
    <property type="project" value="TreeGrafter"/>
</dbReference>
<dbReference type="GO" id="GO:0005829">
    <property type="term" value="C:cytosol"/>
    <property type="evidence" value="ECO:0007669"/>
    <property type="project" value="GOC"/>
</dbReference>
<gene>
    <name evidence="13" type="ORF">DASC09_046920</name>
</gene>
<dbReference type="GO" id="GO:0031901">
    <property type="term" value="C:early endosome membrane"/>
    <property type="evidence" value="ECO:0007669"/>
    <property type="project" value="TreeGrafter"/>
</dbReference>
<comment type="subcellular location">
    <subcellularLocation>
        <location evidence="3">Endosome membrane</location>
        <topology evidence="3">Peripheral membrane protein</topology>
    </subcellularLocation>
    <subcellularLocation>
        <location evidence="2">Membrane</location>
        <topology evidence="2">Peripheral membrane protein</topology>
        <orientation evidence="2">Cytoplasmic side</orientation>
    </subcellularLocation>
    <subcellularLocation>
        <location evidence="1">Vacuole membrane</location>
        <topology evidence="1">Peripheral membrane protein</topology>
    </subcellularLocation>
</comment>
<dbReference type="GO" id="GO:0005774">
    <property type="term" value="C:vacuolar membrane"/>
    <property type="evidence" value="ECO:0007669"/>
    <property type="project" value="UniProtKB-SubCell"/>
</dbReference>
<dbReference type="InterPro" id="IPR037917">
    <property type="entry name" value="Ypt35_PX"/>
</dbReference>
<reference evidence="13 14" key="1">
    <citation type="journal article" date="2023" name="Elife">
        <title>Identification of key yeast species and microbe-microbe interactions impacting larval growth of Drosophila in the wild.</title>
        <authorList>
            <person name="Mure A."/>
            <person name="Sugiura Y."/>
            <person name="Maeda R."/>
            <person name="Honda K."/>
            <person name="Sakurai N."/>
            <person name="Takahashi Y."/>
            <person name="Watada M."/>
            <person name="Katoh T."/>
            <person name="Gotoh A."/>
            <person name="Gotoh Y."/>
            <person name="Taniguchi I."/>
            <person name="Nakamura K."/>
            <person name="Hayashi T."/>
            <person name="Katayama T."/>
            <person name="Uemura T."/>
            <person name="Hattori Y."/>
        </authorList>
    </citation>
    <scope>NUCLEOTIDE SEQUENCE [LARGE SCALE GENOMIC DNA]</scope>
    <source>
        <strain evidence="13 14">SC-9</strain>
    </source>
</reference>
<evidence type="ECO:0000259" key="12">
    <source>
        <dbReference type="PROSITE" id="PS50195"/>
    </source>
</evidence>
<dbReference type="InterPro" id="IPR028662">
    <property type="entry name" value="SNX8/Mvp1"/>
</dbReference>
<comment type="function">
    <text evidence="9">Recruits the lipid transfer protein VPS13 to endosomal and vacuolar membranes.</text>
</comment>
<organism evidence="13 14">
    <name type="scientific">Saccharomycopsis crataegensis</name>
    <dbReference type="NCBI Taxonomy" id="43959"/>
    <lineage>
        <taxon>Eukaryota</taxon>
        <taxon>Fungi</taxon>
        <taxon>Dikarya</taxon>
        <taxon>Ascomycota</taxon>
        <taxon>Saccharomycotina</taxon>
        <taxon>Saccharomycetes</taxon>
        <taxon>Saccharomycopsidaceae</taxon>
        <taxon>Saccharomycopsis</taxon>
    </lineage>
</organism>
<dbReference type="PANTHER" id="PTHR46571:SF1">
    <property type="entry name" value="SORTING NEXIN-8"/>
    <property type="match status" value="1"/>
</dbReference>
<feature type="domain" description="PX" evidence="12">
    <location>
        <begin position="55"/>
        <end position="166"/>
    </location>
</feature>
<evidence type="ECO:0000313" key="14">
    <source>
        <dbReference type="Proteomes" id="UP001360560"/>
    </source>
</evidence>
<comment type="caution">
    <text evidence="13">The sequence shown here is derived from an EMBL/GenBank/DDBJ whole genome shotgun (WGS) entry which is preliminary data.</text>
</comment>
<dbReference type="PANTHER" id="PTHR46571">
    <property type="entry name" value="SORTING NEXIN-8"/>
    <property type="match status" value="1"/>
</dbReference>
<comment type="similarity">
    <text evidence="4">Belongs to the YPT35 family.</text>
</comment>
<dbReference type="RefSeq" id="XP_064854363.1">
    <property type="nucleotide sequence ID" value="XM_064998291.1"/>
</dbReference>
<dbReference type="Gene3D" id="3.30.1520.10">
    <property type="entry name" value="Phox-like domain"/>
    <property type="match status" value="1"/>
</dbReference>
<keyword evidence="6" id="KW-0926">Vacuole</keyword>
<dbReference type="SUPFAM" id="SSF64268">
    <property type="entry name" value="PX domain"/>
    <property type="match status" value="1"/>
</dbReference>
<keyword evidence="8" id="KW-0472">Membrane</keyword>
<dbReference type="InterPro" id="IPR001683">
    <property type="entry name" value="PX_dom"/>
</dbReference>
<dbReference type="SMART" id="SM00312">
    <property type="entry name" value="PX"/>
    <property type="match status" value="1"/>
</dbReference>
<evidence type="ECO:0000313" key="13">
    <source>
        <dbReference type="EMBL" id="GMM37367.1"/>
    </source>
</evidence>
<evidence type="ECO:0000256" key="1">
    <source>
        <dbReference type="ARBA" id="ARBA00004148"/>
    </source>
</evidence>
<evidence type="ECO:0000256" key="2">
    <source>
        <dbReference type="ARBA" id="ARBA00004287"/>
    </source>
</evidence>
<dbReference type="Proteomes" id="UP001360560">
    <property type="component" value="Unassembled WGS sequence"/>
</dbReference>
<proteinExistence type="inferred from homology"/>